<protein>
    <submittedName>
        <fullName evidence="2">Uncharacterized protein</fullName>
    </submittedName>
</protein>
<comment type="caution">
    <text evidence="2">The sequence shown here is derived from an EMBL/GenBank/DDBJ whole genome shotgun (WGS) entry which is preliminary data.</text>
</comment>
<proteinExistence type="predicted"/>
<keyword evidence="3" id="KW-1185">Reference proteome</keyword>
<reference evidence="2 3" key="1">
    <citation type="submission" date="2021-09" db="EMBL/GenBank/DDBJ databases">
        <title>Genomic insights and catalytic innovation underlie evolution of tropane alkaloids biosynthesis.</title>
        <authorList>
            <person name="Wang Y.-J."/>
            <person name="Tian T."/>
            <person name="Huang J.-P."/>
            <person name="Huang S.-X."/>
        </authorList>
    </citation>
    <scope>NUCLEOTIDE SEQUENCE [LARGE SCALE GENOMIC DNA]</scope>
    <source>
        <strain evidence="2">KIB-2018</strain>
        <tissue evidence="2">Leaf</tissue>
    </source>
</reference>
<feature type="region of interest" description="Disordered" evidence="1">
    <location>
        <begin position="1"/>
        <end position="30"/>
    </location>
</feature>
<dbReference type="EMBL" id="JAIWQS010000011">
    <property type="protein sequence ID" value="KAJ8751275.1"/>
    <property type="molecule type" value="Genomic_DNA"/>
</dbReference>
<feature type="compositionally biased region" description="Acidic residues" evidence="1">
    <location>
        <begin position="87"/>
        <end position="101"/>
    </location>
</feature>
<accession>A0AAV8SH61</accession>
<feature type="region of interest" description="Disordered" evidence="1">
    <location>
        <begin position="83"/>
        <end position="105"/>
    </location>
</feature>
<dbReference type="AlphaFoldDB" id="A0AAV8SH61"/>
<dbReference type="Proteomes" id="UP001159364">
    <property type="component" value="Linkage Group LG11"/>
</dbReference>
<evidence type="ECO:0000313" key="3">
    <source>
        <dbReference type="Proteomes" id="UP001159364"/>
    </source>
</evidence>
<name>A0AAV8SH61_9ROSI</name>
<gene>
    <name evidence="2" type="ORF">K2173_016456</name>
</gene>
<evidence type="ECO:0000313" key="2">
    <source>
        <dbReference type="EMBL" id="KAJ8751275.1"/>
    </source>
</evidence>
<organism evidence="2 3">
    <name type="scientific">Erythroxylum novogranatense</name>
    <dbReference type="NCBI Taxonomy" id="1862640"/>
    <lineage>
        <taxon>Eukaryota</taxon>
        <taxon>Viridiplantae</taxon>
        <taxon>Streptophyta</taxon>
        <taxon>Embryophyta</taxon>
        <taxon>Tracheophyta</taxon>
        <taxon>Spermatophyta</taxon>
        <taxon>Magnoliopsida</taxon>
        <taxon>eudicotyledons</taxon>
        <taxon>Gunneridae</taxon>
        <taxon>Pentapetalae</taxon>
        <taxon>rosids</taxon>
        <taxon>fabids</taxon>
        <taxon>Malpighiales</taxon>
        <taxon>Erythroxylaceae</taxon>
        <taxon>Erythroxylum</taxon>
    </lineage>
</organism>
<sequence length="148" mass="16395">MTDTRGSKEIAGSVASDTGEASAEEADNLLRSSKKVKRTYEFHNVTTGRDVEMGTRDESMRKGSYRHSVTGFDSRLSLSGEALPEVVSEEDSNIEEADDPECPTAHITTTDKLRIRCVWANTLIVKMSGRRIGYRFLVVSEETMETAV</sequence>
<evidence type="ECO:0000256" key="1">
    <source>
        <dbReference type="SAM" id="MobiDB-lite"/>
    </source>
</evidence>